<comment type="caution">
    <text evidence="3">The sequence shown here is derived from an EMBL/GenBank/DDBJ whole genome shotgun (WGS) entry which is preliminary data.</text>
</comment>
<protein>
    <submittedName>
        <fullName evidence="3">Putative heparinase superfamily protein</fullName>
    </submittedName>
</protein>
<comment type="subcellular location">
    <subcellularLocation>
        <location evidence="1">Cell envelope</location>
    </subcellularLocation>
</comment>
<reference evidence="3 4" key="1">
    <citation type="submission" date="2018-10" db="EMBL/GenBank/DDBJ databases">
        <title>Genomic Encyclopedia of Type Strains, Phase IV (KMG-IV): sequencing the most valuable type-strain genomes for metagenomic binning, comparative biology and taxonomic classification.</title>
        <authorList>
            <person name="Goeker M."/>
        </authorList>
    </citation>
    <scope>NUCLEOTIDE SEQUENCE [LARGE SCALE GENOMIC DNA]</scope>
    <source>
        <strain evidence="3 4">DSM 22008</strain>
    </source>
</reference>
<gene>
    <name evidence="3" type="ORF">DES40_2132</name>
</gene>
<dbReference type="Proteomes" id="UP000282211">
    <property type="component" value="Unassembled WGS sequence"/>
</dbReference>
<dbReference type="Gene3D" id="1.50.10.100">
    <property type="entry name" value="Chondroitin AC/alginate lyase"/>
    <property type="match status" value="1"/>
</dbReference>
<dbReference type="GO" id="GO:0016829">
    <property type="term" value="F:lyase activity"/>
    <property type="evidence" value="ECO:0007669"/>
    <property type="project" value="InterPro"/>
</dbReference>
<proteinExistence type="predicted"/>
<dbReference type="Pfam" id="PF07940">
    <property type="entry name" value="Hepar_II_III_C"/>
    <property type="match status" value="1"/>
</dbReference>
<evidence type="ECO:0000313" key="3">
    <source>
        <dbReference type="EMBL" id="RKQ69332.1"/>
    </source>
</evidence>
<dbReference type="OrthoDB" id="9787373at2"/>
<dbReference type="GO" id="GO:0030313">
    <property type="term" value="C:cell envelope"/>
    <property type="evidence" value="ECO:0007669"/>
    <property type="project" value="UniProtKB-SubCell"/>
</dbReference>
<evidence type="ECO:0000256" key="1">
    <source>
        <dbReference type="ARBA" id="ARBA00004196"/>
    </source>
</evidence>
<sequence>MSTVRISTPRLFFRAVSGKLKSLRSGLTEPLRPMRLRAGRPGAFHVMTPGYHYGDKKIGQDILSGQFNYSGQSVDVGSQGDPWTVNMPSVSYAAWLHSFTWMNDLLSVGPKAKGKVEEKAAAIRLRGLVDNWITHYGQWNNFNWDTAILTPRLWYWMVHWSPVLSSDNASAKAATRRAIVMRQMKYLRQHYKPLPSSFLKLQAAATLTLFGARLTEKSDGYLARGLDWLDDEIEKQILPDGGHISRNPETTLNCLDVLLTLDLLLADRGVEGSRTLSRAIDRMVPMVAFFCHGDGALACFQGGGPNDANRISTILQAAPGEAKPFAYGHHTKYQRLAAGQTILILDGGTTPPVGYDTEAHLAPLALEISTDLGRLLVNCGWNESQALGWRRPIRSSAAHSTLTLDSSSPGQLLPKNWMSKYWGEAVLKEAGPVKAQHKEQEAGIWVESTHSGYVPSTGLAHRRRLFMSTDGMDIRGEDSLYVPLGHSPLSREERPFDIRFHFHPDVRVSLSQDQSSALIVHKGQAGWRFRTDGGPLTLEDSVYLGEGHKPVKCQQLVISGRALSDNDGEGRTNRVRWSFRRLENRH</sequence>
<organism evidence="3 4">
    <name type="scientific">Litorimonas taeanensis</name>
    <dbReference type="NCBI Taxonomy" id="568099"/>
    <lineage>
        <taxon>Bacteria</taxon>
        <taxon>Pseudomonadati</taxon>
        <taxon>Pseudomonadota</taxon>
        <taxon>Alphaproteobacteria</taxon>
        <taxon>Maricaulales</taxon>
        <taxon>Robiginitomaculaceae</taxon>
    </lineage>
</organism>
<dbReference type="InterPro" id="IPR008929">
    <property type="entry name" value="Chondroitin_lyas"/>
</dbReference>
<dbReference type="InterPro" id="IPR012480">
    <property type="entry name" value="Hepar_II_III_C"/>
</dbReference>
<name>A0A420WEK1_9PROT</name>
<dbReference type="AlphaFoldDB" id="A0A420WEK1"/>
<accession>A0A420WEK1</accession>
<keyword evidence="4" id="KW-1185">Reference proteome</keyword>
<evidence type="ECO:0000259" key="2">
    <source>
        <dbReference type="Pfam" id="PF07940"/>
    </source>
</evidence>
<evidence type="ECO:0000313" key="4">
    <source>
        <dbReference type="Proteomes" id="UP000282211"/>
    </source>
</evidence>
<feature type="domain" description="Heparinase II/III-like C-terminal" evidence="2">
    <location>
        <begin position="323"/>
        <end position="577"/>
    </location>
</feature>
<dbReference type="RefSeq" id="WP_121101847.1">
    <property type="nucleotide sequence ID" value="NZ_RBII01000002.1"/>
</dbReference>
<dbReference type="EMBL" id="RBII01000002">
    <property type="protein sequence ID" value="RKQ69332.1"/>
    <property type="molecule type" value="Genomic_DNA"/>
</dbReference>
<dbReference type="Gene3D" id="2.70.98.70">
    <property type="match status" value="1"/>
</dbReference>
<dbReference type="InParanoid" id="A0A420WEK1"/>